<dbReference type="EMBL" id="AYKG01000008">
    <property type="protein sequence ID" value="ROO30966.1"/>
    <property type="molecule type" value="Genomic_DNA"/>
</dbReference>
<evidence type="ECO:0000313" key="2">
    <source>
        <dbReference type="Proteomes" id="UP000285310"/>
    </source>
</evidence>
<reference evidence="1 2" key="1">
    <citation type="submission" date="2013-10" db="EMBL/GenBank/DDBJ databases">
        <title>Salinisphaera japonica YTM-1 Genome Sequencing.</title>
        <authorList>
            <person name="Lai Q."/>
            <person name="Li C."/>
            <person name="Shao Z."/>
        </authorList>
    </citation>
    <scope>NUCLEOTIDE SEQUENCE [LARGE SCALE GENOMIC DNA]</scope>
    <source>
        <strain evidence="1 2">YTM-1</strain>
    </source>
</reference>
<dbReference type="InterPro" id="IPR013406">
    <property type="entry name" value="CHP02574_addiction_mod"/>
</dbReference>
<dbReference type="RefSeq" id="WP_123657324.1">
    <property type="nucleotide sequence ID" value="NZ_AYKG01000008.1"/>
</dbReference>
<accession>A0A423PZE3</accession>
<keyword evidence="2" id="KW-1185">Reference proteome</keyword>
<dbReference type="Proteomes" id="UP000285310">
    <property type="component" value="Unassembled WGS sequence"/>
</dbReference>
<dbReference type="AlphaFoldDB" id="A0A423PZE3"/>
<organism evidence="1 2">
    <name type="scientific">Salinisphaera japonica YTM-1</name>
    <dbReference type="NCBI Taxonomy" id="1209778"/>
    <lineage>
        <taxon>Bacteria</taxon>
        <taxon>Pseudomonadati</taxon>
        <taxon>Pseudomonadota</taxon>
        <taxon>Gammaproteobacteria</taxon>
        <taxon>Salinisphaerales</taxon>
        <taxon>Salinisphaeraceae</taxon>
        <taxon>Salinisphaera</taxon>
    </lineage>
</organism>
<dbReference type="Pfam" id="PF09720">
    <property type="entry name" value="Unstab_antitox"/>
    <property type="match status" value="1"/>
</dbReference>
<comment type="caution">
    <text evidence="1">The sequence shown here is derived from an EMBL/GenBank/DDBJ whole genome shotgun (WGS) entry which is preliminary data.</text>
</comment>
<evidence type="ECO:0000313" key="1">
    <source>
        <dbReference type="EMBL" id="ROO30966.1"/>
    </source>
</evidence>
<proteinExistence type="predicted"/>
<sequence>MARSVEQIEHDIESLSAADKQRVFKHLLAELDLRDEPEAPRDEIEAAWIAEAERRAQELENGTVETVPLEDVMRRARERLNRDR</sequence>
<protein>
    <submittedName>
        <fullName evidence="1">Addiction module antitoxin RelB</fullName>
    </submittedName>
</protein>
<gene>
    <name evidence="1" type="ORF">SAJA_03865</name>
</gene>
<dbReference type="InParanoid" id="A0A423PZE3"/>
<name>A0A423PZE3_9GAMM</name>